<dbReference type="GO" id="GO:0020037">
    <property type="term" value="F:heme binding"/>
    <property type="evidence" value="ECO:0007669"/>
    <property type="project" value="InterPro"/>
</dbReference>
<reference evidence="8 9" key="1">
    <citation type="journal article" date="2010" name="Science">
        <title>Genomic comparison of the ants Camponotus floridanus and Harpegnathos saltator.</title>
        <authorList>
            <person name="Bonasio R."/>
            <person name="Zhang G."/>
            <person name="Ye C."/>
            <person name="Mutti N.S."/>
            <person name="Fang X."/>
            <person name="Qin N."/>
            <person name="Donahue G."/>
            <person name="Yang P."/>
            <person name="Li Q."/>
            <person name="Li C."/>
            <person name="Zhang P."/>
            <person name="Huang Z."/>
            <person name="Berger S.L."/>
            <person name="Reinberg D."/>
            <person name="Wang J."/>
            <person name="Liebig J."/>
        </authorList>
    </citation>
    <scope>NUCLEOTIDE SEQUENCE [LARGE SCALE GENOMIC DNA]</scope>
    <source>
        <strain evidence="9">C129</strain>
    </source>
</reference>
<dbReference type="InParanoid" id="E2AHA2"/>
<dbReference type="AlphaFoldDB" id="E2AHA2"/>
<dbReference type="InterPro" id="IPR036396">
    <property type="entry name" value="Cyt_P450_sf"/>
</dbReference>
<evidence type="ECO:0000256" key="5">
    <source>
        <dbReference type="ARBA" id="ARBA00023002"/>
    </source>
</evidence>
<dbReference type="GO" id="GO:0004497">
    <property type="term" value="F:monooxygenase activity"/>
    <property type="evidence" value="ECO:0007669"/>
    <property type="project" value="UniProtKB-KW"/>
</dbReference>
<dbReference type="PANTHER" id="PTHR24291:SF106">
    <property type="entry name" value="CYTOCHROME P450 4G1-RELATED"/>
    <property type="match status" value="1"/>
</dbReference>
<dbReference type="Proteomes" id="UP000000311">
    <property type="component" value="Unassembled WGS sequence"/>
</dbReference>
<keyword evidence="3" id="KW-0349">Heme</keyword>
<evidence type="ECO:0000256" key="6">
    <source>
        <dbReference type="ARBA" id="ARBA00023004"/>
    </source>
</evidence>
<protein>
    <submittedName>
        <fullName evidence="8">Cytochrome P450 4g15</fullName>
    </submittedName>
</protein>
<dbReference type="Pfam" id="PF00067">
    <property type="entry name" value="p450"/>
    <property type="match status" value="1"/>
</dbReference>
<evidence type="ECO:0000313" key="8">
    <source>
        <dbReference type="EMBL" id="EFN67219.1"/>
    </source>
</evidence>
<dbReference type="STRING" id="104421.E2AHA2"/>
<dbReference type="OrthoDB" id="1470350at2759"/>
<gene>
    <name evidence="8" type="ORF">EAG_09092</name>
</gene>
<dbReference type="EMBL" id="GL439483">
    <property type="protein sequence ID" value="EFN67219.1"/>
    <property type="molecule type" value="Genomic_DNA"/>
</dbReference>
<keyword evidence="4" id="KW-0479">Metal-binding</keyword>
<keyword evidence="7" id="KW-0503">Monooxygenase</keyword>
<accession>E2AHA2</accession>
<evidence type="ECO:0000256" key="1">
    <source>
        <dbReference type="ARBA" id="ARBA00001971"/>
    </source>
</evidence>
<evidence type="ECO:0000256" key="7">
    <source>
        <dbReference type="ARBA" id="ARBA00023033"/>
    </source>
</evidence>
<evidence type="ECO:0000313" key="9">
    <source>
        <dbReference type="Proteomes" id="UP000000311"/>
    </source>
</evidence>
<keyword evidence="5" id="KW-0560">Oxidoreductase</keyword>
<organism evidence="9">
    <name type="scientific">Camponotus floridanus</name>
    <name type="common">Florida carpenter ant</name>
    <dbReference type="NCBI Taxonomy" id="104421"/>
    <lineage>
        <taxon>Eukaryota</taxon>
        <taxon>Metazoa</taxon>
        <taxon>Ecdysozoa</taxon>
        <taxon>Arthropoda</taxon>
        <taxon>Hexapoda</taxon>
        <taxon>Insecta</taxon>
        <taxon>Pterygota</taxon>
        <taxon>Neoptera</taxon>
        <taxon>Endopterygota</taxon>
        <taxon>Hymenoptera</taxon>
        <taxon>Apocrita</taxon>
        <taxon>Aculeata</taxon>
        <taxon>Formicoidea</taxon>
        <taxon>Formicidae</taxon>
        <taxon>Formicinae</taxon>
        <taxon>Camponotus</taxon>
    </lineage>
</organism>
<keyword evidence="6" id="KW-0408">Iron</keyword>
<evidence type="ECO:0000256" key="4">
    <source>
        <dbReference type="ARBA" id="ARBA00022723"/>
    </source>
</evidence>
<evidence type="ECO:0000256" key="3">
    <source>
        <dbReference type="ARBA" id="ARBA00022617"/>
    </source>
</evidence>
<dbReference type="PANTHER" id="PTHR24291">
    <property type="entry name" value="CYTOCHROME P450 FAMILY 4"/>
    <property type="match status" value="1"/>
</dbReference>
<comment type="similarity">
    <text evidence="2">Belongs to the cytochrome P450 family.</text>
</comment>
<comment type="cofactor">
    <cofactor evidence="1">
        <name>heme</name>
        <dbReference type="ChEBI" id="CHEBI:30413"/>
    </cofactor>
</comment>
<proteinExistence type="inferred from homology"/>
<dbReference type="SUPFAM" id="SSF48264">
    <property type="entry name" value="Cytochrome P450"/>
    <property type="match status" value="1"/>
</dbReference>
<dbReference type="GO" id="GO:0005506">
    <property type="term" value="F:iron ion binding"/>
    <property type="evidence" value="ECO:0007669"/>
    <property type="project" value="InterPro"/>
</dbReference>
<dbReference type="Gene3D" id="1.10.630.10">
    <property type="entry name" value="Cytochrome P450"/>
    <property type="match status" value="1"/>
</dbReference>
<dbReference type="InterPro" id="IPR050196">
    <property type="entry name" value="Cytochrome_P450_Monoox"/>
</dbReference>
<dbReference type="GO" id="GO:0016705">
    <property type="term" value="F:oxidoreductase activity, acting on paired donors, with incorporation or reduction of molecular oxygen"/>
    <property type="evidence" value="ECO:0007669"/>
    <property type="project" value="InterPro"/>
</dbReference>
<evidence type="ECO:0000256" key="2">
    <source>
        <dbReference type="ARBA" id="ARBA00010617"/>
    </source>
</evidence>
<dbReference type="InterPro" id="IPR001128">
    <property type="entry name" value="Cyt_P450"/>
</dbReference>
<keyword evidence="9" id="KW-1185">Reference proteome</keyword>
<name>E2AHA2_CAMFO</name>
<sequence>MTMGLSPETVLVVGLQLHKRYGSVLSVYFGTRVIIALTDPKDIEIILGSSVHLDKSVEYRYFRPWLGDGLLITTGDKWLRHRKVIAPTFHMRILKTFVPVFYENSMDLVRQLRDKVGKEFDCHDYLSTVTVDILMETAMGVKKKQRTGYDYAMAVMK</sequence>